<protein>
    <recommendedName>
        <fullName evidence="5">DUF3558 domain-containing protein</fullName>
    </recommendedName>
</protein>
<feature type="compositionally biased region" description="Gly residues" evidence="1">
    <location>
        <begin position="19"/>
        <end position="32"/>
    </location>
</feature>
<dbReference type="Proteomes" id="UP000007809">
    <property type="component" value="Chromosome"/>
</dbReference>
<evidence type="ECO:0000313" key="4">
    <source>
        <dbReference type="Proteomes" id="UP000007809"/>
    </source>
</evidence>
<proteinExistence type="predicted"/>
<dbReference type="KEGG" id="pdx:Psed_3672"/>
<feature type="signal peptide" evidence="2">
    <location>
        <begin position="1"/>
        <end position="18"/>
    </location>
</feature>
<evidence type="ECO:0008006" key="5">
    <source>
        <dbReference type="Google" id="ProtNLM"/>
    </source>
</evidence>
<keyword evidence="4" id="KW-1185">Reference proteome</keyword>
<evidence type="ECO:0000313" key="3">
    <source>
        <dbReference type="EMBL" id="AEA25842.1"/>
    </source>
</evidence>
<dbReference type="AlphaFoldDB" id="F4D0Z0"/>
<feature type="chain" id="PRO_5038826715" description="DUF3558 domain-containing protein" evidence="2">
    <location>
        <begin position="19"/>
        <end position="193"/>
    </location>
</feature>
<feature type="region of interest" description="Disordered" evidence="1">
    <location>
        <begin position="15"/>
        <end position="59"/>
    </location>
</feature>
<evidence type="ECO:0000256" key="2">
    <source>
        <dbReference type="SAM" id="SignalP"/>
    </source>
</evidence>
<feature type="compositionally biased region" description="Low complexity" evidence="1">
    <location>
        <begin position="33"/>
        <end position="53"/>
    </location>
</feature>
<organism evidence="3 4">
    <name type="scientific">Pseudonocardia dioxanivorans (strain ATCC 55486 / DSM 44775 / JCM 13855 / CB1190)</name>
    <dbReference type="NCBI Taxonomy" id="675635"/>
    <lineage>
        <taxon>Bacteria</taxon>
        <taxon>Bacillati</taxon>
        <taxon>Actinomycetota</taxon>
        <taxon>Actinomycetes</taxon>
        <taxon>Pseudonocardiales</taxon>
        <taxon>Pseudonocardiaceae</taxon>
        <taxon>Pseudonocardia</taxon>
    </lineage>
</organism>
<dbReference type="eggNOG" id="ENOG5032RQW">
    <property type="taxonomic scope" value="Bacteria"/>
</dbReference>
<dbReference type="EMBL" id="CP002593">
    <property type="protein sequence ID" value="AEA25842.1"/>
    <property type="molecule type" value="Genomic_DNA"/>
</dbReference>
<dbReference type="HOGENOM" id="CLU_118476_0_0_11"/>
<name>F4D0Z0_PSEUX</name>
<gene>
    <name evidence="3" type="ordered locus">Psed_3672</name>
</gene>
<reference evidence="3 4" key="1">
    <citation type="journal article" date="2011" name="J. Bacteriol.">
        <title>Genome sequence of the 1,4-dioxane-degrading Pseudonocardia dioxanivorans strain CB1190.</title>
        <authorList>
            <person name="Sales C.M."/>
            <person name="Mahendra S."/>
            <person name="Grostern A."/>
            <person name="Parales R.E."/>
            <person name="Goodwin L.A."/>
            <person name="Woyke T."/>
            <person name="Nolan M."/>
            <person name="Lapidus A."/>
            <person name="Chertkov O."/>
            <person name="Ovchinnikova G."/>
            <person name="Sczyrba A."/>
            <person name="Alvarez-Cohen L."/>
        </authorList>
    </citation>
    <scope>NUCLEOTIDE SEQUENCE [LARGE SCALE GENOMIC DNA]</scope>
    <source>
        <strain evidence="4">ATCC 55486 / DSM 44775 / JCM 13855 / CB1190</strain>
    </source>
</reference>
<keyword evidence="2" id="KW-0732">Signal</keyword>
<accession>F4D0Z0</accession>
<evidence type="ECO:0000256" key="1">
    <source>
        <dbReference type="SAM" id="MobiDB-lite"/>
    </source>
</evidence>
<sequence>MAVLAAVAALLTACSSGSGPSGSGPSGSGPSGSGPSQEVPAPLAPTTAEPAGANPSASSVLVCSDEAREDITEALGVAPTAIDPPTWADHVYSCRYRYPAGSFTLSVKELSSVAETTAYMDALAQRLGSTRTEDGLGEGAFVTTNGSVVVRKDFKVLLVDDTDLPPGLGSPPITPPQTALLVARTIIGCWTGA</sequence>